<proteinExistence type="predicted"/>
<protein>
    <submittedName>
        <fullName evidence="3">Uncharacterized protein</fullName>
    </submittedName>
</protein>
<evidence type="ECO:0000256" key="2">
    <source>
        <dbReference type="SAM" id="Phobius"/>
    </source>
</evidence>
<keyword evidence="4" id="KW-1185">Reference proteome</keyword>
<evidence type="ECO:0000313" key="3">
    <source>
        <dbReference type="EMBL" id="MCK8678919.1"/>
    </source>
</evidence>
<feature type="transmembrane region" description="Helical" evidence="2">
    <location>
        <begin position="6"/>
        <end position="30"/>
    </location>
</feature>
<keyword evidence="2" id="KW-1133">Transmembrane helix</keyword>
<dbReference type="EMBL" id="JALPTH010000014">
    <property type="protein sequence ID" value="MCK8678919.1"/>
    <property type="molecule type" value="Genomic_DNA"/>
</dbReference>
<keyword evidence="2" id="KW-0472">Membrane</keyword>
<accession>A0ABT0IC70</accession>
<keyword evidence="2" id="KW-0812">Transmembrane</keyword>
<feature type="transmembrane region" description="Helical" evidence="2">
    <location>
        <begin position="151"/>
        <end position="170"/>
    </location>
</feature>
<feature type="transmembrane region" description="Helical" evidence="2">
    <location>
        <begin position="42"/>
        <end position="61"/>
    </location>
</feature>
<name>A0ABT0IC70_9ACTN</name>
<organism evidence="3 4">
    <name type="scientific">Streptomyces lichenis</name>
    <dbReference type="NCBI Taxonomy" id="2306967"/>
    <lineage>
        <taxon>Bacteria</taxon>
        <taxon>Bacillati</taxon>
        <taxon>Actinomycetota</taxon>
        <taxon>Actinomycetes</taxon>
        <taxon>Kitasatosporales</taxon>
        <taxon>Streptomycetaceae</taxon>
        <taxon>Streptomyces</taxon>
    </lineage>
</organism>
<feature type="region of interest" description="Disordered" evidence="1">
    <location>
        <begin position="175"/>
        <end position="203"/>
    </location>
</feature>
<feature type="transmembrane region" description="Helical" evidence="2">
    <location>
        <begin position="67"/>
        <end position="87"/>
    </location>
</feature>
<reference evidence="3 4" key="1">
    <citation type="submission" date="2022-04" db="EMBL/GenBank/DDBJ databases">
        <title>Streptomyces sp. nov. LCR6-01 isolated from Lichen of Dirinaria sp.</title>
        <authorList>
            <person name="Kanchanasin P."/>
            <person name="Tanasupawat S."/>
            <person name="Phongsopitanun W."/>
        </authorList>
    </citation>
    <scope>NUCLEOTIDE SEQUENCE [LARGE SCALE GENOMIC DNA]</scope>
    <source>
        <strain evidence="3 4">LCR6-01</strain>
    </source>
</reference>
<dbReference type="RefSeq" id="WP_248634562.1">
    <property type="nucleotide sequence ID" value="NZ_JALPTH010000014.1"/>
</dbReference>
<gene>
    <name evidence="3" type="ORF">M1O15_16265</name>
</gene>
<sequence length="203" mass="19868">MTGSPVVPVLGLAVVTAAGCVWYVPSLADLRAGADRPASRRLAAAGCLTGWSSAALLAPLILLAPGWAVLAAAVAGAAATAVLRLAARAVRRREEREAAVDWAALRLPAPPSGGRDRAGSPGRVAARLGLALAAGVALVLGAAVLGAGTAALLLGPAVPLAAVVVAAGNARRPGVRPAAHTAVPVAGTRSVRTPRRPGGAART</sequence>
<evidence type="ECO:0000313" key="4">
    <source>
        <dbReference type="Proteomes" id="UP001522868"/>
    </source>
</evidence>
<feature type="transmembrane region" description="Helical" evidence="2">
    <location>
        <begin position="124"/>
        <end position="145"/>
    </location>
</feature>
<comment type="caution">
    <text evidence="3">The sequence shown here is derived from an EMBL/GenBank/DDBJ whole genome shotgun (WGS) entry which is preliminary data.</text>
</comment>
<evidence type="ECO:0000256" key="1">
    <source>
        <dbReference type="SAM" id="MobiDB-lite"/>
    </source>
</evidence>
<dbReference type="Proteomes" id="UP001522868">
    <property type="component" value="Unassembled WGS sequence"/>
</dbReference>